<dbReference type="EMBL" id="KX828612">
    <property type="protein sequence ID" value="APC94133.1"/>
    <property type="molecule type" value="Genomic_DNA"/>
</dbReference>
<accession>A0A1J0KK57</accession>
<evidence type="ECO:0000313" key="1">
    <source>
        <dbReference type="EMBL" id="APC94133.1"/>
    </source>
</evidence>
<reference evidence="1" key="1">
    <citation type="submission" date="2016-09" db="EMBL/GenBank/DDBJ databases">
        <title>Viral assemblage variation in an Arctic shelf seafloor.</title>
        <authorList>
            <person name="Nguyen T.T."/>
            <person name="Robertsen E.M."/>
            <person name="Landfald B."/>
        </authorList>
    </citation>
    <scope>NUCLEOTIDE SEQUENCE</scope>
</reference>
<dbReference type="Gene3D" id="2.60.120.20">
    <property type="match status" value="1"/>
</dbReference>
<dbReference type="InterPro" id="IPR029053">
    <property type="entry name" value="Viral_coat"/>
</dbReference>
<protein>
    <submittedName>
        <fullName evidence="1">Putative viral capsid protein</fullName>
    </submittedName>
</protein>
<organism evidence="1">
    <name type="scientific">uncultured marine virus</name>
    <dbReference type="NCBI Taxonomy" id="186617"/>
    <lineage>
        <taxon>Viruses</taxon>
        <taxon>environmental samples</taxon>
    </lineage>
</organism>
<sequence length="118" mass="13006">MYVDKQCNGATAAVTDLFESNDWQSFRNLANTGRFSILLDKMVTLNYMNLASDGDTFVSATNINKDYTFFKKCNIPIEYSGTDGAIGEIRSNNIGVCIFSNNGVAGFGSKIRLRFSDS</sequence>
<name>A0A1J0KK57_9VIRU</name>
<proteinExistence type="predicted"/>